<evidence type="ECO:0000256" key="1">
    <source>
        <dbReference type="SAM" id="MobiDB-lite"/>
    </source>
</evidence>
<gene>
    <name evidence="3" type="ORF">M409DRAFT_62930</name>
</gene>
<evidence type="ECO:0000313" key="3">
    <source>
        <dbReference type="EMBL" id="KAF2172152.1"/>
    </source>
</evidence>
<dbReference type="InterPro" id="IPR043750">
    <property type="entry name" value="DUF5695"/>
</dbReference>
<feature type="compositionally biased region" description="Polar residues" evidence="1">
    <location>
        <begin position="93"/>
        <end position="103"/>
    </location>
</feature>
<evidence type="ECO:0000256" key="2">
    <source>
        <dbReference type="SAM" id="SignalP"/>
    </source>
</evidence>
<dbReference type="EMBL" id="ML993581">
    <property type="protein sequence ID" value="KAF2172152.1"/>
    <property type="molecule type" value="Genomic_DNA"/>
</dbReference>
<name>A0A6A6D1U5_ZASCE</name>
<dbReference type="AlphaFoldDB" id="A0A6A6D1U5"/>
<keyword evidence="4" id="KW-1185">Reference proteome</keyword>
<organism evidence="3 4">
    <name type="scientific">Zasmidium cellare ATCC 36951</name>
    <dbReference type="NCBI Taxonomy" id="1080233"/>
    <lineage>
        <taxon>Eukaryota</taxon>
        <taxon>Fungi</taxon>
        <taxon>Dikarya</taxon>
        <taxon>Ascomycota</taxon>
        <taxon>Pezizomycotina</taxon>
        <taxon>Dothideomycetes</taxon>
        <taxon>Dothideomycetidae</taxon>
        <taxon>Mycosphaerellales</taxon>
        <taxon>Mycosphaerellaceae</taxon>
        <taxon>Zasmidium</taxon>
    </lineage>
</organism>
<dbReference type="GeneID" id="54568640"/>
<evidence type="ECO:0008006" key="5">
    <source>
        <dbReference type="Google" id="ProtNLM"/>
    </source>
</evidence>
<feature type="chain" id="PRO_5025552408" description="Glycoside hydrolase family 43 protein" evidence="2">
    <location>
        <begin position="16"/>
        <end position="898"/>
    </location>
</feature>
<dbReference type="Proteomes" id="UP000799537">
    <property type="component" value="Unassembled WGS sequence"/>
</dbReference>
<accession>A0A6A6D1U5</accession>
<reference evidence="3" key="1">
    <citation type="journal article" date="2020" name="Stud. Mycol.">
        <title>101 Dothideomycetes genomes: a test case for predicting lifestyles and emergence of pathogens.</title>
        <authorList>
            <person name="Haridas S."/>
            <person name="Albert R."/>
            <person name="Binder M."/>
            <person name="Bloem J."/>
            <person name="Labutti K."/>
            <person name="Salamov A."/>
            <person name="Andreopoulos B."/>
            <person name="Baker S."/>
            <person name="Barry K."/>
            <person name="Bills G."/>
            <person name="Bluhm B."/>
            <person name="Cannon C."/>
            <person name="Castanera R."/>
            <person name="Culley D."/>
            <person name="Daum C."/>
            <person name="Ezra D."/>
            <person name="Gonzalez J."/>
            <person name="Henrissat B."/>
            <person name="Kuo A."/>
            <person name="Liang C."/>
            <person name="Lipzen A."/>
            <person name="Lutzoni F."/>
            <person name="Magnuson J."/>
            <person name="Mondo S."/>
            <person name="Nolan M."/>
            <person name="Ohm R."/>
            <person name="Pangilinan J."/>
            <person name="Park H.-J."/>
            <person name="Ramirez L."/>
            <person name="Alfaro M."/>
            <person name="Sun H."/>
            <person name="Tritt A."/>
            <person name="Yoshinaga Y."/>
            <person name="Zwiers L.-H."/>
            <person name="Turgeon B."/>
            <person name="Goodwin S."/>
            <person name="Spatafora J."/>
            <person name="Crous P."/>
            <person name="Grigoriev I."/>
        </authorList>
    </citation>
    <scope>NUCLEOTIDE SEQUENCE</scope>
    <source>
        <strain evidence="3">ATCC 36951</strain>
    </source>
</reference>
<feature type="region of interest" description="Disordered" evidence="1">
    <location>
        <begin position="81"/>
        <end position="103"/>
    </location>
</feature>
<keyword evidence="2" id="KW-0732">Signal</keyword>
<evidence type="ECO:0000313" key="4">
    <source>
        <dbReference type="Proteomes" id="UP000799537"/>
    </source>
</evidence>
<dbReference type="Pfam" id="PF18951">
    <property type="entry name" value="DUF5695"/>
    <property type="match status" value="1"/>
</dbReference>
<dbReference type="OrthoDB" id="2730619at2759"/>
<sequence>MRSIITLALSQAVVAQNTFTTSNWQGQFASGSGVLQSLKPATDTSFDFSPSDYFSLRNGVGNYHTGDITLRWRIQGPSGWNDVDTSAQRDADPQTTSGNGSSLLHSTFDNVYPNIPISISRDWTTQDGDLVLQATIKNKNASTVELGAFGFPIEFNNIFTNRTADDTTAKCVLVDPYIGLDAGYLQVTRLTGTGPNIVITPHGNASKFEAYRFLNEDPSQPTGYQTQVFEGLYAWQTLSKAYAENEWNATNPWNVPTSVTLAPGQSVSFALRFGIAQNVYDIEDAVASKDVPVAVGVPGYVLPVDMNGKLFLNTKSAVKSIVIEPNSALAFTTTTAKNSAWKAYDVTASTGAYGRARATIQYEDGRAQTVHYYITDTSQNTATKLGEFSFSKQWYTDSSDPFHRAPSVMTWDDEVGQIVLQDPRVWIAGISDEGGAGSLTAASMKSAIMPDASEIQKLEQMANTAVWGWLQDNVTDAATGSIKYGVKRSLFYYDPAALPDFQYDSSIQWGGSWNKNDSYSVWRAYDYVWVSVLYWSLYNAELAAPGILTVQNSTWYLEKAYQTVIASQAVDENGQPITAYADVGLMGETVWLYILKALRAEDMNTEADAVEAAMKKREQLWSTQSNPFGSEMAWDSTGQEGVYLWAKYFNDTATVTKTLNSIRGYMPTVAHWGWNGNARRYWDFLYGGKLARIERMIHHYGSGLNSLPILDDYKYNKEPSSASAMYDLRIGYGANMGSTTNIRTDGSSGNAFHSYPDTLKWDAYSGDYGPTFLGHIAGSRTYLVEHNDFGWLAFGGNLAVDGNAVTVEPKDMVKRGIYVAPLGLALDIDAGVIKNFEYDASAKSLVVNFDKVDGGASTATLVFEDTLSSGVKLTTAGLQQQRGGYAVQLPGSVAFSIA</sequence>
<protein>
    <recommendedName>
        <fullName evidence="5">Glycoside hydrolase family 43 protein</fullName>
    </recommendedName>
</protein>
<dbReference type="RefSeq" id="XP_033673041.1">
    <property type="nucleotide sequence ID" value="XM_033815368.1"/>
</dbReference>
<proteinExistence type="predicted"/>
<feature type="signal peptide" evidence="2">
    <location>
        <begin position="1"/>
        <end position="15"/>
    </location>
</feature>